<keyword evidence="14 15" id="KW-1160">Virus entry into host cell</keyword>
<dbReference type="Pfam" id="PF00513">
    <property type="entry name" value="Late_protein_L2"/>
    <property type="match status" value="1"/>
</dbReference>
<evidence type="ECO:0000256" key="1">
    <source>
        <dbReference type="ARBA" id="ARBA00022524"/>
    </source>
</evidence>
<evidence type="ECO:0000256" key="3">
    <source>
        <dbReference type="ARBA" id="ARBA00022561"/>
    </source>
</evidence>
<evidence type="ECO:0000256" key="4">
    <source>
        <dbReference type="ARBA" id="ARBA00022562"/>
    </source>
</evidence>
<dbReference type="GO" id="GO:0075732">
    <property type="term" value="P:viral penetration into host nucleus"/>
    <property type="evidence" value="ECO:0007669"/>
    <property type="project" value="UniProtKB-KW"/>
</dbReference>
<keyword evidence="10" id="KW-1039">Host endosome</keyword>
<protein>
    <recommendedName>
        <fullName evidence="15">Minor capsid protein L2</fullName>
    </recommendedName>
</protein>
<keyword evidence="2 15" id="KW-0597">Phosphoprotein</keyword>
<reference evidence="17" key="1">
    <citation type="journal article" date="2018" name="Nat. Med.">
        <title>Expanded skin virome in DOCK8-deficient patients.</title>
        <authorList>
            <consortium name="NISC Comparative Sequencing Program"/>
            <person name="Tirosh O."/>
            <person name="Conlan S."/>
            <person name="Deming C."/>
            <person name="Lee-Lin S.Q."/>
            <person name="Huang X."/>
            <person name="Su H.C."/>
            <person name="Freeman A.F."/>
            <person name="Segre J.A."/>
            <person name="Kong H.H."/>
        </authorList>
    </citation>
    <scope>NUCLEOTIDE SEQUENCE</scope>
    <source>
        <strain evidence="17">HPV-mSK_009</strain>
    </source>
</reference>
<dbReference type="GO" id="GO:0075521">
    <property type="term" value="P:microtubule-dependent intracellular transport of viral material towards nucleus"/>
    <property type="evidence" value="ECO:0007669"/>
    <property type="project" value="UniProtKB-UniRule"/>
</dbReference>
<keyword evidence="6" id="KW-1040">Host Golgi apparatus</keyword>
<keyword evidence="12 15" id="KW-0238">DNA-binding</keyword>
<dbReference type="EMBL" id="MH777157">
    <property type="protein sequence ID" value="AYA93410.1"/>
    <property type="molecule type" value="Genomic_DNA"/>
</dbReference>
<evidence type="ECO:0000256" key="15">
    <source>
        <dbReference type="HAMAP-Rule" id="MF_04003"/>
    </source>
</evidence>
<keyword evidence="7 15" id="KW-0946">Virion</keyword>
<keyword evidence="1 15" id="KW-1163">Viral penetration into host nucleus</keyword>
<comment type="subcellular location">
    <subcellularLocation>
        <location evidence="15">Virion</location>
    </subcellularLocation>
    <subcellularLocation>
        <location evidence="15">Host nucleus</location>
    </subcellularLocation>
</comment>
<dbReference type="GO" id="GO:0005198">
    <property type="term" value="F:structural molecule activity"/>
    <property type="evidence" value="ECO:0007669"/>
    <property type="project" value="UniProtKB-UniRule"/>
</dbReference>
<dbReference type="HAMAP" id="MF_04003">
    <property type="entry name" value="PPV_L2"/>
    <property type="match status" value="1"/>
</dbReference>
<sequence>MYKVKRTKRDTVENIYQHCKLSGNCPTDVVNKVEQTTLADILLKIFGSVIYLGGLGIGTGSGVGTAGLRPLPENVPIPESIPTEDIPLQELPSRATTRPNRPTTFGTRIDPISSAGNRPRPVNPRGPAIVPLSEGGLPDATVIGGTSNTLGEYEVLTNVDIFEESTTVNGHPTVLHGQEEVAILEVTPEQAISRSVYITHPESDDIVTFTESNFPTSTDINIFVSPDYSGVQIGEDIELSPVNTIQEFEIQENVPRTSTPSRIFEATVGRARQFYNRLVEQAPTRNIDFLGQPSRAILFEYDNPAFSADVTLTFERDLQEIAAAPDITFTDVTKLQRPYYSETSEGLVRFSRMGTRGKISTRSGNILKQNVHFYYDISPITSQHEVIELNTLNTSNITATVVDELSTSTVINPLFEDNLGESDLLDEFPDVFDNGHLALIGEEEEEQTIIPMLTSDTVPKVYSSNYLSTFSVINSENNPIEPTLPTNIDPSIPGIQINPVGSDYYLHPSLLKRRKRKHSELF</sequence>
<dbReference type="GO" id="GO:0003677">
    <property type="term" value="F:DNA binding"/>
    <property type="evidence" value="ECO:0007669"/>
    <property type="project" value="UniProtKB-UniRule"/>
</dbReference>
<evidence type="ECO:0000256" key="5">
    <source>
        <dbReference type="ARBA" id="ARBA00022581"/>
    </source>
</evidence>
<evidence type="ECO:0000256" key="9">
    <source>
        <dbReference type="ARBA" id="ARBA00022952"/>
    </source>
</evidence>
<comment type="subunit">
    <text evidence="15">Interacts with major capsid protein L1. Interacts with E2; this interaction inhibits E2 transcriptional activity but not the DNA replication function E2. Interacts with host HSPA8; this interaction is required for L2 nuclear translocation. Interacts with host importins KPNB2 and KPNB3. Forms a complex with importin alpha2-beta1 heterodimers via interaction with the importin alpha2 adapter. Interacts with host DYNLT1; this interaction is essential for virus intracellular transport during entry. Interacts (via C-terminus) with host retromer subunits VPS35 AND VPS29.</text>
</comment>
<gene>
    <name evidence="15" type="primary">L2</name>
</gene>
<evidence type="ECO:0000256" key="12">
    <source>
        <dbReference type="ARBA" id="ARBA00023125"/>
    </source>
</evidence>
<keyword evidence="3 15" id="KW-0167">Capsid protein</keyword>
<feature type="disulfide bond" evidence="15">
    <location>
        <begin position="19"/>
        <end position="25"/>
    </location>
</feature>
<dbReference type="GO" id="GO:0043657">
    <property type="term" value="C:host cell"/>
    <property type="evidence" value="ECO:0007669"/>
    <property type="project" value="GOC"/>
</dbReference>
<comment type="function">
    <text evidence="15">Minor protein of the capsid that localizes along the inner surface of the virion, within the central cavities beneath the L1 pentamers. Plays a role in capsid stabilization through interaction with the major capsid protein L1. Once the virion enters the host cell, L2 escorts the genomic DNA into the nucleus by promoting escape from the endosomal compartments and traffic through the host Golgi network. Mechanistically, the C-terminus of L2 possesses a cell-penetrating peptide that protudes from the host endosome, interacts with host cytoplasmic retromer cargo and thereby mediates the capsid delivery to the host trans-Golgi network. Plays a role through its interaction with host dynein in the intracellular microtubule-dependent transport of viral capsid toward the nucleus. Mediates the viral genome import into the nucleus through binding to host importins. Once within the nucleus, L2 localizes viral genomes to host PML bodies in order to activate early gene expression for establishment of infection. Later on, promotes late gene expression by interacting with the viral E2 protein and by inhibiting its transcriptional activation functions. During virion assembly, encapsidates the genome by direct interaction with the viral DNA.</text>
</comment>
<proteinExistence type="inferred from homology"/>
<evidence type="ECO:0000256" key="2">
    <source>
        <dbReference type="ARBA" id="ARBA00022553"/>
    </source>
</evidence>
<keyword evidence="8 15" id="KW-0426">Late protein</keyword>
<accession>A0A385PHL1</accession>
<organism evidence="17">
    <name type="scientific">Human papillomavirus</name>
    <dbReference type="NCBI Taxonomy" id="10566"/>
    <lineage>
        <taxon>Viruses</taxon>
        <taxon>Monodnaviria</taxon>
        <taxon>Shotokuvirae</taxon>
        <taxon>Cossaviricota</taxon>
        <taxon>Papovaviricetes</taxon>
        <taxon>Zurhausenvirales</taxon>
        <taxon>Papillomaviridae</taxon>
    </lineage>
</organism>
<dbReference type="InterPro" id="IPR000784">
    <property type="entry name" value="Late_L2"/>
</dbReference>
<evidence type="ECO:0000256" key="8">
    <source>
        <dbReference type="ARBA" id="ARBA00022921"/>
    </source>
</evidence>
<evidence type="ECO:0000256" key="7">
    <source>
        <dbReference type="ARBA" id="ARBA00022844"/>
    </source>
</evidence>
<evidence type="ECO:0000256" key="10">
    <source>
        <dbReference type="ARBA" id="ARBA00023046"/>
    </source>
</evidence>
<evidence type="ECO:0000256" key="11">
    <source>
        <dbReference type="ARBA" id="ARBA00023120"/>
    </source>
</evidence>
<evidence type="ECO:0000256" key="6">
    <source>
        <dbReference type="ARBA" id="ARBA00022812"/>
    </source>
</evidence>
<comment type="caution">
    <text evidence="15">Lacks conserved residue(s) required for the propagation of feature annotation.</text>
</comment>
<dbReference type="GO" id="GO:0019028">
    <property type="term" value="C:viral capsid"/>
    <property type="evidence" value="ECO:0007669"/>
    <property type="project" value="UniProtKB-UniRule"/>
</dbReference>
<dbReference type="GO" id="GO:0046718">
    <property type="term" value="P:symbiont entry into host cell"/>
    <property type="evidence" value="ECO:0007669"/>
    <property type="project" value="UniProtKB-KW"/>
</dbReference>
<keyword evidence="11 15" id="KW-1176">Cytoplasmic inwards viral transport</keyword>
<keyword evidence="13 15" id="KW-1015">Disulfide bond</keyword>
<feature type="region of interest" description="Disordered" evidence="16">
    <location>
        <begin position="93"/>
        <end position="124"/>
    </location>
</feature>
<comment type="PTM">
    <text evidence="15">Highly phosphorylated.</text>
</comment>
<evidence type="ECO:0000256" key="14">
    <source>
        <dbReference type="ARBA" id="ARBA00023296"/>
    </source>
</evidence>
<keyword evidence="5 15" id="KW-0945">Host-virus interaction</keyword>
<feature type="compositionally biased region" description="Polar residues" evidence="16">
    <location>
        <begin position="94"/>
        <end position="106"/>
    </location>
</feature>
<evidence type="ECO:0000256" key="16">
    <source>
        <dbReference type="SAM" id="MobiDB-lite"/>
    </source>
</evidence>
<keyword evidence="9 15" id="KW-1177">Microtubular inwards viral transport</keyword>
<dbReference type="GO" id="GO:0042025">
    <property type="term" value="C:host cell nucleus"/>
    <property type="evidence" value="ECO:0007669"/>
    <property type="project" value="UniProtKB-SubCell"/>
</dbReference>
<evidence type="ECO:0000313" key="17">
    <source>
        <dbReference type="EMBL" id="AYA93410.1"/>
    </source>
</evidence>
<comment type="similarity">
    <text evidence="15">Belongs to the papillomaviridae L2 protein family.</text>
</comment>
<name>A0A385PHL1_9PAPI</name>
<keyword evidence="4 15" id="KW-1048">Host nucleus</keyword>
<evidence type="ECO:0000256" key="13">
    <source>
        <dbReference type="ARBA" id="ARBA00023157"/>
    </source>
</evidence>